<organism evidence="1 2">
    <name type="scientific">Nephila pilipes</name>
    <name type="common">Giant wood spider</name>
    <name type="synonym">Nephila maculata</name>
    <dbReference type="NCBI Taxonomy" id="299642"/>
    <lineage>
        <taxon>Eukaryota</taxon>
        <taxon>Metazoa</taxon>
        <taxon>Ecdysozoa</taxon>
        <taxon>Arthropoda</taxon>
        <taxon>Chelicerata</taxon>
        <taxon>Arachnida</taxon>
        <taxon>Araneae</taxon>
        <taxon>Araneomorphae</taxon>
        <taxon>Entelegynae</taxon>
        <taxon>Araneoidea</taxon>
        <taxon>Nephilidae</taxon>
        <taxon>Nephila</taxon>
    </lineage>
</organism>
<comment type="caution">
    <text evidence="1">The sequence shown here is derived from an EMBL/GenBank/DDBJ whole genome shotgun (WGS) entry which is preliminary data.</text>
</comment>
<evidence type="ECO:0000313" key="2">
    <source>
        <dbReference type="Proteomes" id="UP000887013"/>
    </source>
</evidence>
<name>A0A8X6TZ42_NEPPI</name>
<gene>
    <name evidence="1" type="ORF">NPIL_152551</name>
</gene>
<evidence type="ECO:0000313" key="1">
    <source>
        <dbReference type="EMBL" id="GFT62830.1"/>
    </source>
</evidence>
<reference evidence="1" key="1">
    <citation type="submission" date="2020-08" db="EMBL/GenBank/DDBJ databases">
        <title>Multicomponent nature underlies the extraordinary mechanical properties of spider dragline silk.</title>
        <authorList>
            <person name="Kono N."/>
            <person name="Nakamura H."/>
            <person name="Mori M."/>
            <person name="Yoshida Y."/>
            <person name="Ohtoshi R."/>
            <person name="Malay A.D."/>
            <person name="Moran D.A.P."/>
            <person name="Tomita M."/>
            <person name="Numata K."/>
            <person name="Arakawa K."/>
        </authorList>
    </citation>
    <scope>NUCLEOTIDE SEQUENCE</scope>
</reference>
<dbReference type="Proteomes" id="UP000887013">
    <property type="component" value="Unassembled WGS sequence"/>
</dbReference>
<protein>
    <submittedName>
        <fullName evidence="1">Uncharacterized protein</fullName>
    </submittedName>
</protein>
<accession>A0A8X6TZ42</accession>
<dbReference type="AlphaFoldDB" id="A0A8X6TZ42"/>
<keyword evidence="2" id="KW-1185">Reference proteome</keyword>
<sequence length="79" mass="9096">MDFCPRKPITEYLKAPQKRNSSGTASLYDLHSPSQKSKKRVLALGAMFYAKERTKDDINDLTGIKNYAQNYRKISVQRN</sequence>
<proteinExistence type="predicted"/>
<dbReference type="EMBL" id="BMAW01068121">
    <property type="protein sequence ID" value="GFT62830.1"/>
    <property type="molecule type" value="Genomic_DNA"/>
</dbReference>